<evidence type="ECO:0000256" key="1">
    <source>
        <dbReference type="ARBA" id="ARBA00022723"/>
    </source>
</evidence>
<dbReference type="CDD" id="cd00067">
    <property type="entry name" value="GAL4"/>
    <property type="match status" value="1"/>
</dbReference>
<dbReference type="InterPro" id="IPR007219">
    <property type="entry name" value="XnlR_reg_dom"/>
</dbReference>
<dbReference type="AlphaFoldDB" id="A0A219AQ32"/>
<protein>
    <submittedName>
        <fullName evidence="6">Fungal specific transcription protein</fullName>
    </submittedName>
</protein>
<dbReference type="SMART" id="SM00906">
    <property type="entry name" value="Fungal_trans"/>
    <property type="match status" value="1"/>
</dbReference>
<dbReference type="InterPro" id="IPR036864">
    <property type="entry name" value="Zn2-C6_fun-type_DNA-bd_sf"/>
</dbReference>
<evidence type="ECO:0000259" key="5">
    <source>
        <dbReference type="SMART" id="SM00906"/>
    </source>
</evidence>
<name>A0A219AQ32_METCM</name>
<dbReference type="GO" id="GO:0008270">
    <property type="term" value="F:zinc ion binding"/>
    <property type="evidence" value="ECO:0007669"/>
    <property type="project" value="InterPro"/>
</dbReference>
<dbReference type="OrthoDB" id="103819at2759"/>
<dbReference type="RefSeq" id="XP_022285383.1">
    <property type="nucleotide sequence ID" value="XM_022429563.1"/>
</dbReference>
<feature type="domain" description="Xylanolytic transcriptional activator regulatory" evidence="5">
    <location>
        <begin position="382"/>
        <end position="455"/>
    </location>
</feature>
<keyword evidence="4" id="KW-0812">Transmembrane</keyword>
<organism evidence="6 7">
    <name type="scientific">Pochonia chlamydosporia 170</name>
    <dbReference type="NCBI Taxonomy" id="1380566"/>
    <lineage>
        <taxon>Eukaryota</taxon>
        <taxon>Fungi</taxon>
        <taxon>Dikarya</taxon>
        <taxon>Ascomycota</taxon>
        <taxon>Pezizomycotina</taxon>
        <taxon>Sordariomycetes</taxon>
        <taxon>Hypocreomycetidae</taxon>
        <taxon>Hypocreales</taxon>
        <taxon>Clavicipitaceae</taxon>
        <taxon>Pochonia</taxon>
    </lineage>
</organism>
<dbReference type="Gene3D" id="4.10.240.10">
    <property type="entry name" value="Zn(2)-C6 fungal-type DNA-binding domain"/>
    <property type="match status" value="1"/>
</dbReference>
<dbReference type="GO" id="GO:0000981">
    <property type="term" value="F:DNA-binding transcription factor activity, RNA polymerase II-specific"/>
    <property type="evidence" value="ECO:0007669"/>
    <property type="project" value="InterPro"/>
</dbReference>
<evidence type="ECO:0000256" key="4">
    <source>
        <dbReference type="SAM" id="Phobius"/>
    </source>
</evidence>
<dbReference type="Pfam" id="PF04082">
    <property type="entry name" value="Fungal_trans"/>
    <property type="match status" value="1"/>
</dbReference>
<dbReference type="InterPro" id="IPR001138">
    <property type="entry name" value="Zn2Cys6_DnaBD"/>
</dbReference>
<evidence type="ECO:0000256" key="3">
    <source>
        <dbReference type="SAM" id="MobiDB-lite"/>
    </source>
</evidence>
<sequence>MGMEGAKDELDGSGTHDERKVPIYKLSVRFFHFIVWPFCGRFRLRKPADTLHTSATIAGNERYIMIHDFRISNLERYLLTLNPKVRCDRTYPCGPCSRKQLGCTYPAGYKPRTKRKQVRVSQGYEQKLDEISRKIDHICLSLDKLGSSSSKPEKPTSTNTAAFSYTTPQLPEYNESDDDSGAGIGGDVALESQAAFATHLAERLVDSAHPMEHLPEVKSSLHALKQSLVATQYKRKKGPPTVARLIPHASSVGGLSLPPMQIAMLALQRLRESTWLKLLWSMEFESVSQFVEYFMTVYSGKPSLADTLIVHCGLHRLFVQCGNAESDDSLKKEFYAQGALSRENLTAILSGMPFNIPASFDFALALYMTSAYYLQSFQLSMAWNSLVVACQICQTLGYNREALATPETSYSKQRRTKLFWSIYMLDKMVALRLNRPSSLRDGDITLRVQTHDIYSTDQTMTVFPGWIETATLHGKIYDDIYSLSALAESTDVRDVRAREIAAELERVFTTTGAMEAYFAHHNVEDIGGQVIDIMMRAERISQLATLTLVYRSIRPATDRGSAFCPECLHTANQCLEEHRACLDILKDVEMSIVELYVQWALLSAPFIPFIVIFCHVIETRDETHLGKLSAVVETLQLLPPTLPDIYRKQLRLFKLMYDVACKYINSPTSTPSVPTIQRTTDMPFEMFYSEAGLPLPSRSYDQSNSATREYGQQSAAFSSHGTELGHWFDQNQHIFTMLEDTF</sequence>
<dbReference type="PANTHER" id="PTHR46910:SF5">
    <property type="entry name" value="ZN(II)2CYS6 TRANSCRIPTION FACTOR (EUROFUNG)"/>
    <property type="match status" value="1"/>
</dbReference>
<dbReference type="STRING" id="1380566.A0A219AQ32"/>
<evidence type="ECO:0000313" key="7">
    <source>
        <dbReference type="Proteomes" id="UP000078397"/>
    </source>
</evidence>
<dbReference type="InterPro" id="IPR050987">
    <property type="entry name" value="AtrR-like"/>
</dbReference>
<dbReference type="Proteomes" id="UP000078397">
    <property type="component" value="Unassembled WGS sequence"/>
</dbReference>
<keyword evidence="1" id="KW-0479">Metal-binding</keyword>
<dbReference type="EMBL" id="LSBJ02000004">
    <property type="protein sequence ID" value="OWT42918.1"/>
    <property type="molecule type" value="Genomic_DNA"/>
</dbReference>
<evidence type="ECO:0000313" key="6">
    <source>
        <dbReference type="EMBL" id="OWT42918.1"/>
    </source>
</evidence>
<keyword evidence="4" id="KW-0472">Membrane</keyword>
<feature type="compositionally biased region" description="Polar residues" evidence="3">
    <location>
        <begin position="159"/>
        <end position="169"/>
    </location>
</feature>
<gene>
    <name evidence="6" type="ORF">VFPPC_17889</name>
</gene>
<keyword evidence="7" id="KW-1185">Reference proteome</keyword>
<proteinExistence type="predicted"/>
<dbReference type="KEGG" id="pchm:VFPPC_17889"/>
<keyword evidence="2" id="KW-0539">Nucleus</keyword>
<evidence type="ECO:0000256" key="2">
    <source>
        <dbReference type="ARBA" id="ARBA00023242"/>
    </source>
</evidence>
<feature type="transmembrane region" description="Helical" evidence="4">
    <location>
        <begin position="596"/>
        <end position="617"/>
    </location>
</feature>
<feature type="compositionally biased region" description="Low complexity" evidence="3">
    <location>
        <begin position="146"/>
        <end position="158"/>
    </location>
</feature>
<dbReference type="CDD" id="cd12148">
    <property type="entry name" value="fungal_TF_MHR"/>
    <property type="match status" value="1"/>
</dbReference>
<dbReference type="PANTHER" id="PTHR46910">
    <property type="entry name" value="TRANSCRIPTION FACTOR PDR1"/>
    <property type="match status" value="1"/>
</dbReference>
<keyword evidence="4" id="KW-1133">Transmembrane helix</keyword>
<comment type="caution">
    <text evidence="6">The sequence shown here is derived from an EMBL/GenBank/DDBJ whole genome shotgun (WGS) entry which is preliminary data.</text>
</comment>
<dbReference type="GO" id="GO:0003677">
    <property type="term" value="F:DNA binding"/>
    <property type="evidence" value="ECO:0007669"/>
    <property type="project" value="InterPro"/>
</dbReference>
<dbReference type="GO" id="GO:0006351">
    <property type="term" value="P:DNA-templated transcription"/>
    <property type="evidence" value="ECO:0007669"/>
    <property type="project" value="InterPro"/>
</dbReference>
<feature type="region of interest" description="Disordered" evidence="3">
    <location>
        <begin position="146"/>
        <end position="184"/>
    </location>
</feature>
<reference evidence="6 7" key="1">
    <citation type="journal article" date="2016" name="PLoS Pathog.">
        <title>Biosynthesis of antibiotic leucinostatins in bio-control fungus Purpureocillium lilacinum and their inhibition on phytophthora revealed by genome mining.</title>
        <authorList>
            <person name="Wang G."/>
            <person name="Liu Z."/>
            <person name="Lin R."/>
            <person name="Li E."/>
            <person name="Mao Z."/>
            <person name="Ling J."/>
            <person name="Yang Y."/>
            <person name="Yin W.B."/>
            <person name="Xie B."/>
        </authorList>
    </citation>
    <scope>NUCLEOTIDE SEQUENCE [LARGE SCALE GENOMIC DNA]</scope>
    <source>
        <strain evidence="6">170</strain>
    </source>
</reference>
<dbReference type="GeneID" id="33936790"/>
<accession>A0A219AQ32</accession>